<dbReference type="GO" id="GO:0018549">
    <property type="term" value="F:methanethiol oxidase activity"/>
    <property type="evidence" value="ECO:0007669"/>
    <property type="project" value="UniProtKB-UniRule"/>
</dbReference>
<evidence type="ECO:0000256" key="6">
    <source>
        <dbReference type="ARBA" id="ARBA00047539"/>
    </source>
</evidence>
<keyword evidence="7" id="KW-0539">Nucleus</keyword>
<evidence type="ECO:0000256" key="3">
    <source>
        <dbReference type="ARBA" id="ARBA00012510"/>
    </source>
</evidence>
<evidence type="ECO:0000256" key="1">
    <source>
        <dbReference type="ARBA" id="ARBA00005177"/>
    </source>
</evidence>
<comment type="pathway">
    <text evidence="1 7">Organosulfur degradation.</text>
</comment>
<dbReference type="Proteomes" id="UP001142489">
    <property type="component" value="Unassembled WGS sequence"/>
</dbReference>
<evidence type="ECO:0000256" key="4">
    <source>
        <dbReference type="ARBA" id="ARBA00015601"/>
    </source>
</evidence>
<keyword evidence="7" id="KW-0560">Oxidoreductase</keyword>
<protein>
    <recommendedName>
        <fullName evidence="4 7">Methanethiol oxidase</fullName>
        <shortName evidence="7">MTO</shortName>
        <ecNumber evidence="3 7">1.8.3.4</ecNumber>
    </recommendedName>
    <alternativeName>
        <fullName evidence="7">Selenium-binding protein 1</fullName>
    </alternativeName>
</protein>
<dbReference type="Gene3D" id="2.130.10.10">
    <property type="entry name" value="YVTN repeat-like/Quinoprotein amine dehydrogenase"/>
    <property type="match status" value="1"/>
</dbReference>
<keyword evidence="7" id="KW-0007">Acetylation</keyword>
<proteinExistence type="inferred from homology"/>
<evidence type="ECO:0000313" key="8">
    <source>
        <dbReference type="EMBL" id="KAJ7307239.1"/>
    </source>
</evidence>
<sequence length="598" mass="66015">MDLKACSSLFCQLPGGRRGKHVKTPLLQRKGNQSNLGCGIPPTEEPLLAAFLLEAFSPTRPFSAPGVEAYMTLRGTPSGLSDLPWSRSLPDPSGARAKLSPHHGYGCELMFSRPQPPLTSLPAVFLFAAECGGCGPGYKSPLEAMKGPWEEIVYLPCIYRNTGVKKPDYLATVDVDPKSKTYCQVIHRLPMPNVNDELHHTGWNACSSCFGDTTKKRNRLILPSLISSRIYVVDTGTDPRAPRLYKTVEPVDVYWKCNLAHPHTTHCLGSGEILISTMGDPSGNGKGGFILLDGETFEVKGNWEKGAKVPSLGYDFWYQPRHNVLMSTEWGVPKCLAGGFNPADLEKGCYGGNINVWDWTTHELIQTINVEDNSIPLEIRFLHDPDAAEGFIGCALTSAIHRFYKTKDGTWAAEKVIQVPSKKVKGWLLPDMPGLITDILISLDDRFLYFSNWLHGDIRQYDISNTREPKLVGQVFLGGSIVKGGPVTVIQDEELDCQPDPFIIKGKRVQGGPQMIQLSLDGKRLYVTNSLYSGWDKQFYPDMVKEGSVMLQIDVDTTKGGLKANKLFLVDFGKEPEGPALAHEIRYPGGDTTSDIWV</sequence>
<comment type="similarity">
    <text evidence="2 7">Belongs to the selenium-binding protein family.</text>
</comment>
<comment type="function">
    <text evidence="7">Catalyzes the oxidation of methanethiol, an organosulfur compound known to be produced in substantial amounts by gut bacteria. Selenium-binding protein which may be involved in the sensing of reactive xenobiotics in the cytoplasm. May be involved in intra-Golgi protein transport.</text>
</comment>
<dbReference type="InterPro" id="IPR015943">
    <property type="entry name" value="WD40/YVTN_repeat-like_dom_sf"/>
</dbReference>
<organism evidence="8 9">
    <name type="scientific">Phrynocephalus forsythii</name>
    <dbReference type="NCBI Taxonomy" id="171643"/>
    <lineage>
        <taxon>Eukaryota</taxon>
        <taxon>Metazoa</taxon>
        <taxon>Chordata</taxon>
        <taxon>Craniata</taxon>
        <taxon>Vertebrata</taxon>
        <taxon>Euteleostomi</taxon>
        <taxon>Lepidosauria</taxon>
        <taxon>Squamata</taxon>
        <taxon>Bifurcata</taxon>
        <taxon>Unidentata</taxon>
        <taxon>Episquamata</taxon>
        <taxon>Toxicofera</taxon>
        <taxon>Iguania</taxon>
        <taxon>Acrodonta</taxon>
        <taxon>Agamidae</taxon>
        <taxon>Agaminae</taxon>
        <taxon>Phrynocephalus</taxon>
    </lineage>
</organism>
<dbReference type="GO" id="GO:0008430">
    <property type="term" value="F:selenium binding"/>
    <property type="evidence" value="ECO:0007669"/>
    <property type="project" value="UniProtKB-UniRule"/>
</dbReference>
<gene>
    <name evidence="8" type="ORF">JRQ81_009234</name>
</gene>
<dbReference type="GO" id="GO:0015031">
    <property type="term" value="P:protein transport"/>
    <property type="evidence" value="ECO:0007669"/>
    <property type="project" value="UniProtKB-UniRule"/>
</dbReference>
<dbReference type="GO" id="GO:0016020">
    <property type="term" value="C:membrane"/>
    <property type="evidence" value="ECO:0007669"/>
    <property type="project" value="UniProtKB-SubCell"/>
</dbReference>
<name>A0A9Q0X9D9_9SAUR</name>
<dbReference type="GO" id="GO:0005829">
    <property type="term" value="C:cytosol"/>
    <property type="evidence" value="ECO:0007669"/>
    <property type="project" value="UniProtKB-SubCell"/>
</dbReference>
<keyword evidence="9" id="KW-1185">Reference proteome</keyword>
<evidence type="ECO:0000256" key="7">
    <source>
        <dbReference type="RuleBase" id="RU369071"/>
    </source>
</evidence>
<dbReference type="Pfam" id="PF05694">
    <property type="entry name" value="SBP56"/>
    <property type="match status" value="1"/>
</dbReference>
<dbReference type="PANTHER" id="PTHR23300:SF0">
    <property type="entry name" value="METHANETHIOL OXIDASE"/>
    <property type="match status" value="1"/>
</dbReference>
<dbReference type="EC" id="1.8.3.4" evidence="3 7"/>
<evidence type="ECO:0000256" key="2">
    <source>
        <dbReference type="ARBA" id="ARBA00005606"/>
    </source>
</evidence>
<dbReference type="GO" id="GO:0005634">
    <property type="term" value="C:nucleus"/>
    <property type="evidence" value="ECO:0007669"/>
    <property type="project" value="UniProtKB-SubCell"/>
</dbReference>
<dbReference type="AlphaFoldDB" id="A0A9Q0X9D9"/>
<dbReference type="EMBL" id="JAPFRF010000019">
    <property type="protein sequence ID" value="KAJ7307239.1"/>
    <property type="molecule type" value="Genomic_DNA"/>
</dbReference>
<keyword evidence="7" id="KW-0813">Transport</keyword>
<accession>A0A9Q0X9D9</accession>
<evidence type="ECO:0000256" key="5">
    <source>
        <dbReference type="ARBA" id="ARBA00023266"/>
    </source>
</evidence>
<dbReference type="OrthoDB" id="10252446at2759"/>
<keyword evidence="5 7" id="KW-0711">Selenium</keyword>
<comment type="caution">
    <text evidence="8">The sequence shown here is derived from an EMBL/GenBank/DDBJ whole genome shotgun (WGS) entry which is preliminary data.</text>
</comment>
<dbReference type="PANTHER" id="PTHR23300">
    <property type="entry name" value="METHANETHIOL OXIDASE"/>
    <property type="match status" value="1"/>
</dbReference>
<dbReference type="InterPro" id="IPR008826">
    <property type="entry name" value="Se-bd"/>
</dbReference>
<comment type="catalytic activity">
    <reaction evidence="6 7">
        <text>methanethiol + O2 + H2O = hydrogen sulfide + formaldehyde + H2O2 + H(+)</text>
        <dbReference type="Rhea" id="RHEA:11812"/>
        <dbReference type="ChEBI" id="CHEBI:15377"/>
        <dbReference type="ChEBI" id="CHEBI:15378"/>
        <dbReference type="ChEBI" id="CHEBI:15379"/>
        <dbReference type="ChEBI" id="CHEBI:16007"/>
        <dbReference type="ChEBI" id="CHEBI:16240"/>
        <dbReference type="ChEBI" id="CHEBI:16842"/>
        <dbReference type="ChEBI" id="CHEBI:29919"/>
        <dbReference type="EC" id="1.8.3.4"/>
    </reaction>
</comment>
<keyword evidence="7" id="KW-0472">Membrane</keyword>
<comment type="subcellular location">
    <subcellularLocation>
        <location evidence="7">Nucleus</location>
    </subcellularLocation>
    <subcellularLocation>
        <location evidence="7">Cytoplasm</location>
        <location evidence="7">Cytosol</location>
    </subcellularLocation>
    <subcellularLocation>
        <location evidence="7">Membrane</location>
        <topology evidence="7">Peripheral membrane protein</topology>
    </subcellularLocation>
    <text evidence="7">May associate with Golgi membrane. May associate with the membrane of autophagosomes.</text>
</comment>
<reference evidence="8" key="1">
    <citation type="journal article" date="2023" name="DNA Res.">
        <title>Chromosome-level genome assembly of Phrynocephalus forsythii using third-generation DNA sequencing and Hi-C analysis.</title>
        <authorList>
            <person name="Qi Y."/>
            <person name="Zhao W."/>
            <person name="Zhao Y."/>
            <person name="Niu C."/>
            <person name="Cao S."/>
            <person name="Zhang Y."/>
        </authorList>
    </citation>
    <scope>NUCLEOTIDE SEQUENCE</scope>
    <source>
        <tissue evidence="8">Muscle</tissue>
    </source>
</reference>
<dbReference type="SUPFAM" id="SSF75011">
    <property type="entry name" value="3-carboxy-cis,cis-mucoante lactonizing enzyme"/>
    <property type="match status" value="1"/>
</dbReference>
<keyword evidence="7" id="KW-0653">Protein transport</keyword>
<keyword evidence="7" id="KW-0963">Cytoplasm</keyword>
<evidence type="ECO:0000313" key="9">
    <source>
        <dbReference type="Proteomes" id="UP001142489"/>
    </source>
</evidence>